<feature type="transmembrane region" description="Helical" evidence="1">
    <location>
        <begin position="42"/>
        <end position="59"/>
    </location>
</feature>
<gene>
    <name evidence="2" type="ORF">DN069_32970</name>
</gene>
<reference evidence="2 3" key="1">
    <citation type="submission" date="2018-06" db="EMBL/GenBank/DDBJ databases">
        <title>Streptacidiphilus pinicola sp. nov., isolated from pine grove soil.</title>
        <authorList>
            <person name="Roh S.G."/>
            <person name="Park S."/>
            <person name="Kim M.-K."/>
            <person name="Yun B.-R."/>
            <person name="Park J."/>
            <person name="Kim M.J."/>
            <person name="Kim Y.S."/>
            <person name="Kim S.B."/>
        </authorList>
    </citation>
    <scope>NUCLEOTIDE SEQUENCE [LARGE SCALE GENOMIC DNA]</scope>
    <source>
        <strain evidence="2 3">MMS16-CNU450</strain>
    </source>
</reference>
<dbReference type="OrthoDB" id="4337111at2"/>
<dbReference type="InterPro" id="IPR021214">
    <property type="entry name" value="DUF2568"/>
</dbReference>
<comment type="caution">
    <text evidence="2">The sequence shown here is derived from an EMBL/GenBank/DDBJ whole genome shotgun (WGS) entry which is preliminary data.</text>
</comment>
<evidence type="ECO:0000313" key="2">
    <source>
        <dbReference type="EMBL" id="RAG81392.1"/>
    </source>
</evidence>
<keyword evidence="1" id="KW-1133">Transmembrane helix</keyword>
<keyword evidence="1" id="KW-0472">Membrane</keyword>
<dbReference type="RefSeq" id="WP_111506922.1">
    <property type="nucleotide sequence ID" value="NZ_QKYN01000161.1"/>
</dbReference>
<organism evidence="2 3">
    <name type="scientific">Streptacidiphilus pinicola</name>
    <dbReference type="NCBI Taxonomy" id="2219663"/>
    <lineage>
        <taxon>Bacteria</taxon>
        <taxon>Bacillati</taxon>
        <taxon>Actinomycetota</taxon>
        <taxon>Actinomycetes</taxon>
        <taxon>Kitasatosporales</taxon>
        <taxon>Streptomycetaceae</taxon>
        <taxon>Streptacidiphilus</taxon>
    </lineage>
</organism>
<name>A0A2X0I8X6_9ACTN</name>
<evidence type="ECO:0000313" key="3">
    <source>
        <dbReference type="Proteomes" id="UP000248889"/>
    </source>
</evidence>
<feature type="transmembrane region" description="Helical" evidence="1">
    <location>
        <begin position="6"/>
        <end position="30"/>
    </location>
</feature>
<evidence type="ECO:0000256" key="1">
    <source>
        <dbReference type="SAM" id="Phobius"/>
    </source>
</evidence>
<keyword evidence="3" id="KW-1185">Reference proteome</keyword>
<protein>
    <recommendedName>
        <fullName evidence="4">DUF2568 domain-containing protein</fullName>
    </recommendedName>
</protein>
<sequence length="115" mass="11932">MSAGTVLGGVSATLAFLLELAVYGCAGYWGLTRSALARPLRILLAVGALVLLVVVWALFGAPSAAYPLHGVGRAALELVWFGTGAAALFAAGRRRAGCWYLAAWALSTVLELTVR</sequence>
<feature type="transmembrane region" description="Helical" evidence="1">
    <location>
        <begin position="71"/>
        <end position="91"/>
    </location>
</feature>
<proteinExistence type="predicted"/>
<accession>A0A2X0I8X6</accession>
<dbReference type="Proteomes" id="UP000248889">
    <property type="component" value="Unassembled WGS sequence"/>
</dbReference>
<keyword evidence="1" id="KW-0812">Transmembrane</keyword>
<dbReference type="Pfam" id="PF10823">
    <property type="entry name" value="DUF2568"/>
    <property type="match status" value="1"/>
</dbReference>
<dbReference type="AlphaFoldDB" id="A0A2X0I8X6"/>
<evidence type="ECO:0008006" key="4">
    <source>
        <dbReference type="Google" id="ProtNLM"/>
    </source>
</evidence>
<dbReference type="EMBL" id="QKYN01000161">
    <property type="protein sequence ID" value="RAG81392.1"/>
    <property type="molecule type" value="Genomic_DNA"/>
</dbReference>